<dbReference type="Pfam" id="PF09339">
    <property type="entry name" value="HTH_IclR"/>
    <property type="match status" value="1"/>
</dbReference>
<feature type="domain" description="IclR-ED" evidence="5">
    <location>
        <begin position="69"/>
        <end position="243"/>
    </location>
</feature>
<evidence type="ECO:0000256" key="1">
    <source>
        <dbReference type="ARBA" id="ARBA00023015"/>
    </source>
</evidence>
<dbReference type="InterPro" id="IPR014757">
    <property type="entry name" value="Tscrpt_reg_IclR_C"/>
</dbReference>
<dbReference type="EMBL" id="DXGD01000228">
    <property type="protein sequence ID" value="HIW99720.1"/>
    <property type="molecule type" value="Genomic_DNA"/>
</dbReference>
<evidence type="ECO:0000256" key="3">
    <source>
        <dbReference type="ARBA" id="ARBA00023163"/>
    </source>
</evidence>
<evidence type="ECO:0000259" key="5">
    <source>
        <dbReference type="PROSITE" id="PS51078"/>
    </source>
</evidence>
<dbReference type="GO" id="GO:0003700">
    <property type="term" value="F:DNA-binding transcription factor activity"/>
    <property type="evidence" value="ECO:0007669"/>
    <property type="project" value="TreeGrafter"/>
</dbReference>
<accession>A0A9D1USR1</accession>
<dbReference type="InterPro" id="IPR050707">
    <property type="entry name" value="HTH_MetabolicPath_Reg"/>
</dbReference>
<dbReference type="GO" id="GO:0003677">
    <property type="term" value="F:DNA binding"/>
    <property type="evidence" value="ECO:0007669"/>
    <property type="project" value="UniProtKB-KW"/>
</dbReference>
<sequence>MANSRSGESVLDRVMRVLDVVADTDGLTPTQLADAAGLPRTSGYRLISDLTSRGLLHRTDTGTVEPGHRLWELGQRTGLSRTLRHTALPFMQDVNAVVQQTTQLSILNPEGVLIVERLSRHGAVTNPAEVAGIMPAHHTSMGHVLLAFGSADRTQEWLTTHWETVAAERPTLRDELAQTRDRGFARLNGLIDPETTGVTVPVLNRRRQAEAALTAVVPRDSPAIPQVLMALQTAGHGIARALQ</sequence>
<protein>
    <submittedName>
        <fullName evidence="6">IclR family transcriptional regulator</fullName>
    </submittedName>
</protein>
<comment type="caution">
    <text evidence="6">The sequence shown here is derived from an EMBL/GenBank/DDBJ whole genome shotgun (WGS) entry which is preliminary data.</text>
</comment>
<dbReference type="Gene3D" id="3.30.450.40">
    <property type="match status" value="1"/>
</dbReference>
<keyword evidence="3" id="KW-0804">Transcription</keyword>
<dbReference type="InterPro" id="IPR036390">
    <property type="entry name" value="WH_DNA-bd_sf"/>
</dbReference>
<dbReference type="AlphaFoldDB" id="A0A9D1USR1"/>
<dbReference type="PROSITE" id="PS51077">
    <property type="entry name" value="HTH_ICLR"/>
    <property type="match status" value="1"/>
</dbReference>
<gene>
    <name evidence="6" type="ORF">H9871_06215</name>
</gene>
<dbReference type="PANTHER" id="PTHR30136:SF24">
    <property type="entry name" value="HTH-TYPE TRANSCRIPTIONAL REPRESSOR ALLR"/>
    <property type="match status" value="1"/>
</dbReference>
<dbReference type="Pfam" id="PF01614">
    <property type="entry name" value="IclR_C"/>
    <property type="match status" value="1"/>
</dbReference>
<dbReference type="PANTHER" id="PTHR30136">
    <property type="entry name" value="HELIX-TURN-HELIX TRANSCRIPTIONAL REGULATOR, ICLR FAMILY"/>
    <property type="match status" value="1"/>
</dbReference>
<dbReference type="Gene3D" id="1.10.10.10">
    <property type="entry name" value="Winged helix-like DNA-binding domain superfamily/Winged helix DNA-binding domain"/>
    <property type="match status" value="1"/>
</dbReference>
<proteinExistence type="predicted"/>
<reference evidence="6" key="1">
    <citation type="journal article" date="2021" name="PeerJ">
        <title>Extensive microbial diversity within the chicken gut microbiome revealed by metagenomics and culture.</title>
        <authorList>
            <person name="Gilroy R."/>
            <person name="Ravi A."/>
            <person name="Getino M."/>
            <person name="Pursley I."/>
            <person name="Horton D.L."/>
            <person name="Alikhan N.F."/>
            <person name="Baker D."/>
            <person name="Gharbi K."/>
            <person name="Hall N."/>
            <person name="Watson M."/>
            <person name="Adriaenssens E.M."/>
            <person name="Foster-Nyarko E."/>
            <person name="Jarju S."/>
            <person name="Secka A."/>
            <person name="Antonio M."/>
            <person name="Oren A."/>
            <person name="Chaudhuri R.R."/>
            <person name="La Ragione R."/>
            <person name="Hildebrand F."/>
            <person name="Pallen M.J."/>
        </authorList>
    </citation>
    <scope>NUCLEOTIDE SEQUENCE</scope>
    <source>
        <strain evidence="6">ChiHejej3B27-3195</strain>
    </source>
</reference>
<evidence type="ECO:0000313" key="6">
    <source>
        <dbReference type="EMBL" id="HIW99720.1"/>
    </source>
</evidence>
<keyword evidence="1" id="KW-0805">Transcription regulation</keyword>
<evidence type="ECO:0000313" key="7">
    <source>
        <dbReference type="Proteomes" id="UP000824151"/>
    </source>
</evidence>
<feature type="domain" description="HTH iclR-type" evidence="4">
    <location>
        <begin position="8"/>
        <end position="75"/>
    </location>
</feature>
<reference evidence="6" key="2">
    <citation type="submission" date="2021-04" db="EMBL/GenBank/DDBJ databases">
        <authorList>
            <person name="Gilroy R."/>
        </authorList>
    </citation>
    <scope>NUCLEOTIDE SEQUENCE</scope>
    <source>
        <strain evidence="6">ChiHejej3B27-3195</strain>
    </source>
</reference>
<dbReference type="PROSITE" id="PS51078">
    <property type="entry name" value="ICLR_ED"/>
    <property type="match status" value="1"/>
</dbReference>
<keyword evidence="2" id="KW-0238">DNA-binding</keyword>
<evidence type="ECO:0000259" key="4">
    <source>
        <dbReference type="PROSITE" id="PS51077"/>
    </source>
</evidence>
<dbReference type="SUPFAM" id="SSF46785">
    <property type="entry name" value="Winged helix' DNA-binding domain"/>
    <property type="match status" value="1"/>
</dbReference>
<dbReference type="InterPro" id="IPR005471">
    <property type="entry name" value="Tscrpt_reg_IclR_N"/>
</dbReference>
<dbReference type="Proteomes" id="UP000824151">
    <property type="component" value="Unassembled WGS sequence"/>
</dbReference>
<evidence type="ECO:0000256" key="2">
    <source>
        <dbReference type="ARBA" id="ARBA00023125"/>
    </source>
</evidence>
<dbReference type="InterPro" id="IPR036388">
    <property type="entry name" value="WH-like_DNA-bd_sf"/>
</dbReference>
<dbReference type="SMART" id="SM00346">
    <property type="entry name" value="HTH_ICLR"/>
    <property type="match status" value="1"/>
</dbReference>
<organism evidence="6 7">
    <name type="scientific">Candidatus Nesterenkonia stercoripullorum</name>
    <dbReference type="NCBI Taxonomy" id="2838701"/>
    <lineage>
        <taxon>Bacteria</taxon>
        <taxon>Bacillati</taxon>
        <taxon>Actinomycetota</taxon>
        <taxon>Actinomycetes</taxon>
        <taxon>Micrococcales</taxon>
        <taxon>Micrococcaceae</taxon>
        <taxon>Nesterenkonia</taxon>
    </lineage>
</organism>
<dbReference type="SUPFAM" id="SSF55781">
    <property type="entry name" value="GAF domain-like"/>
    <property type="match status" value="1"/>
</dbReference>
<dbReference type="GO" id="GO:0045892">
    <property type="term" value="P:negative regulation of DNA-templated transcription"/>
    <property type="evidence" value="ECO:0007669"/>
    <property type="project" value="TreeGrafter"/>
</dbReference>
<name>A0A9D1USR1_9MICC</name>
<dbReference type="InterPro" id="IPR029016">
    <property type="entry name" value="GAF-like_dom_sf"/>
</dbReference>